<evidence type="ECO:0000256" key="2">
    <source>
        <dbReference type="ARBA" id="ARBA00013019"/>
    </source>
</evidence>
<dbReference type="Pfam" id="PF02781">
    <property type="entry name" value="G6PD_C"/>
    <property type="match status" value="1"/>
</dbReference>
<dbReference type="SUPFAM" id="SSF55347">
    <property type="entry name" value="Glyceraldehyde-3-phosphate dehydrogenase-like, C-terminal domain"/>
    <property type="match status" value="1"/>
</dbReference>
<evidence type="ECO:0000256" key="7">
    <source>
        <dbReference type="ARBA" id="ARBA00047696"/>
    </source>
</evidence>
<dbReference type="HAMAP" id="MF_00966">
    <property type="entry name" value="G6PD"/>
    <property type="match status" value="1"/>
</dbReference>
<evidence type="ECO:0000256" key="1">
    <source>
        <dbReference type="ARBA" id="ARBA00004937"/>
    </source>
</evidence>
<evidence type="ECO:0000256" key="3">
    <source>
        <dbReference type="ARBA" id="ARBA00022526"/>
    </source>
</evidence>
<evidence type="ECO:0000259" key="8">
    <source>
        <dbReference type="Pfam" id="PF02781"/>
    </source>
</evidence>
<dbReference type="InterPro" id="IPR022675">
    <property type="entry name" value="G6P_DH_C"/>
</dbReference>
<proteinExistence type="inferred from homology"/>
<name>A0ABM1AY32_MICOH</name>
<protein>
    <recommendedName>
        <fullName evidence="2">glucose-6-phosphate dehydrogenase (NADP(+))</fullName>
        <ecNumber evidence="2">1.1.1.49</ecNumber>
    </recommendedName>
</protein>
<dbReference type="Gene3D" id="3.30.360.10">
    <property type="entry name" value="Dihydrodipicolinate Reductase, domain 2"/>
    <property type="match status" value="1"/>
</dbReference>
<dbReference type="EC" id="1.1.1.49" evidence="2"/>
<dbReference type="RefSeq" id="XP_013210452.1">
    <property type="nucleotide sequence ID" value="XM_013354998.2"/>
</dbReference>
<dbReference type="Proteomes" id="UP000694915">
    <property type="component" value="Unplaced"/>
</dbReference>
<feature type="domain" description="Glucose-6-phosphate dehydrogenase C-terminal" evidence="8">
    <location>
        <begin position="194"/>
        <end position="365"/>
    </location>
</feature>
<accession>A0ABM1AY32</accession>
<comment type="catalytic activity">
    <reaction evidence="7">
        <text>D-glucose 6-phosphate + NADP(+) = 6-phospho-D-glucono-1,5-lactone + NADPH + H(+)</text>
        <dbReference type="Rhea" id="RHEA:15841"/>
        <dbReference type="ChEBI" id="CHEBI:15378"/>
        <dbReference type="ChEBI" id="CHEBI:57783"/>
        <dbReference type="ChEBI" id="CHEBI:57955"/>
        <dbReference type="ChEBI" id="CHEBI:58349"/>
        <dbReference type="ChEBI" id="CHEBI:61548"/>
        <dbReference type="EC" id="1.1.1.49"/>
    </reaction>
    <physiologicalReaction direction="left-to-right" evidence="7">
        <dbReference type="Rhea" id="RHEA:15842"/>
    </physiologicalReaction>
</comment>
<gene>
    <name evidence="10" type="primary">G6pd</name>
</gene>
<dbReference type="PANTHER" id="PTHR23429:SF0">
    <property type="entry name" value="GLUCOSE-6-PHOSPHATE 1-DEHYDROGENASE"/>
    <property type="match status" value="1"/>
</dbReference>
<keyword evidence="4" id="KW-0521">NADP</keyword>
<evidence type="ECO:0000256" key="5">
    <source>
        <dbReference type="ARBA" id="ARBA00023002"/>
    </source>
</evidence>
<dbReference type="PANTHER" id="PTHR23429">
    <property type="entry name" value="GLUCOSE-6-PHOSPHATE 1-DEHYDROGENASE G6PD"/>
    <property type="match status" value="1"/>
</dbReference>
<keyword evidence="9" id="KW-1185">Reference proteome</keyword>
<sequence>MAEQVALSRTQVCGILREELYQGDAFHQADTHIFIIMGASGDLAKKKIYPTIWWLFRDGLLPEDTFIVGYARSRLTVDDIRKQSEPFFKATPEEKPKLEEFFSRNSYVAGQYDDPASYKHLNSHMNALPQGMQANRLFYLALPPTVYEAVTKNIQETCMSQTGWNRIIVEKPFGRDLQSSNQLSNHISSLFREDVMQNHLLQMLCLVAMEKPASTDSDDVRDEKVKVLKCISEVETNNVVLGQYVGNPNGEGEATNGYLDDPTVPRGSTTATFAAAVLYVENERWDGVPFILRCGKALNERKAEVRLQFRDVAGDIFHQQCKRNELVIRVQPNEAVYTKMMTKKPGMFFNPEESELDLTYGNRYDELREAWRIFTPLLHKIDREKPQPIPYVYGSRGPTEADELMKRVGFQYEGTYKWVNPHKL</sequence>
<dbReference type="InterPro" id="IPR036291">
    <property type="entry name" value="NAD(P)-bd_dom_sf"/>
</dbReference>
<dbReference type="InterPro" id="IPR001282">
    <property type="entry name" value="G6P_DH"/>
</dbReference>
<dbReference type="GeneID" id="101997142"/>
<keyword evidence="6" id="KW-0119">Carbohydrate metabolism</keyword>
<dbReference type="Gene3D" id="3.40.50.720">
    <property type="entry name" value="NAD(P)-binding Rossmann-like Domain"/>
    <property type="match status" value="1"/>
</dbReference>
<dbReference type="PIRSF" id="PIRSF000110">
    <property type="entry name" value="G6PD"/>
    <property type="match status" value="1"/>
</dbReference>
<organism evidence="9 10">
    <name type="scientific">Microtus ochrogaster</name>
    <name type="common">Prairie vole</name>
    <dbReference type="NCBI Taxonomy" id="79684"/>
    <lineage>
        <taxon>Eukaryota</taxon>
        <taxon>Metazoa</taxon>
        <taxon>Chordata</taxon>
        <taxon>Craniata</taxon>
        <taxon>Vertebrata</taxon>
        <taxon>Euteleostomi</taxon>
        <taxon>Mammalia</taxon>
        <taxon>Eutheria</taxon>
        <taxon>Euarchontoglires</taxon>
        <taxon>Glires</taxon>
        <taxon>Rodentia</taxon>
        <taxon>Myomorpha</taxon>
        <taxon>Muroidea</taxon>
        <taxon>Cricetidae</taxon>
        <taxon>Arvicolinae</taxon>
        <taxon>Microtus</taxon>
    </lineage>
</organism>
<evidence type="ECO:0000256" key="6">
    <source>
        <dbReference type="ARBA" id="ARBA00023277"/>
    </source>
</evidence>
<evidence type="ECO:0000313" key="10">
    <source>
        <dbReference type="RefSeq" id="XP_013210452.1"/>
    </source>
</evidence>
<keyword evidence="3" id="KW-0313">Glucose metabolism</keyword>
<comment type="pathway">
    <text evidence="1">Carbohydrate degradation; pentose phosphate pathway; D-ribulose 5-phosphate from D-glucose 6-phosphate (oxidative stage): step 1/3.</text>
</comment>
<dbReference type="SUPFAM" id="SSF51735">
    <property type="entry name" value="NAD(P)-binding Rossmann-fold domains"/>
    <property type="match status" value="1"/>
</dbReference>
<evidence type="ECO:0000256" key="4">
    <source>
        <dbReference type="ARBA" id="ARBA00022857"/>
    </source>
</evidence>
<keyword evidence="5" id="KW-0560">Oxidoreductase</keyword>
<evidence type="ECO:0000313" key="9">
    <source>
        <dbReference type="Proteomes" id="UP000694915"/>
    </source>
</evidence>
<reference evidence="10" key="1">
    <citation type="submission" date="2025-08" db="UniProtKB">
        <authorList>
            <consortium name="RefSeq"/>
        </authorList>
    </citation>
    <scope>IDENTIFICATION</scope>
</reference>